<gene>
    <name evidence="5" type="ORF">ABVK25_012434</name>
</gene>
<dbReference type="Gene3D" id="3.40.309.10">
    <property type="entry name" value="Aldehyde Dehydrogenase, Chain A, domain 2"/>
    <property type="match status" value="1"/>
</dbReference>
<comment type="caution">
    <text evidence="5">The sequence shown here is derived from an EMBL/GenBank/DDBJ whole genome shotgun (WGS) entry which is preliminary data.</text>
</comment>
<organism evidence="5 6">
    <name type="scientific">Lepraria finkii</name>
    <dbReference type="NCBI Taxonomy" id="1340010"/>
    <lineage>
        <taxon>Eukaryota</taxon>
        <taxon>Fungi</taxon>
        <taxon>Dikarya</taxon>
        <taxon>Ascomycota</taxon>
        <taxon>Pezizomycotina</taxon>
        <taxon>Lecanoromycetes</taxon>
        <taxon>OSLEUM clade</taxon>
        <taxon>Lecanoromycetidae</taxon>
        <taxon>Lecanorales</taxon>
        <taxon>Lecanorineae</taxon>
        <taxon>Stereocaulaceae</taxon>
        <taxon>Lepraria</taxon>
    </lineage>
</organism>
<accession>A0ABR4AH19</accession>
<dbReference type="Pfam" id="PF00171">
    <property type="entry name" value="Aldedh"/>
    <property type="match status" value="1"/>
</dbReference>
<feature type="domain" description="Aldehyde dehydrogenase" evidence="4">
    <location>
        <begin position="8"/>
        <end position="145"/>
    </location>
</feature>
<proteinExistence type="inferred from homology"/>
<name>A0ABR4AH19_9LECA</name>
<comment type="catalytic activity">
    <reaction evidence="3">
        <text>an aldehyde + NAD(+) + H2O = a carboxylate + NADH + 2 H(+)</text>
        <dbReference type="Rhea" id="RHEA:16185"/>
        <dbReference type="ChEBI" id="CHEBI:15377"/>
        <dbReference type="ChEBI" id="CHEBI:15378"/>
        <dbReference type="ChEBI" id="CHEBI:17478"/>
        <dbReference type="ChEBI" id="CHEBI:29067"/>
        <dbReference type="ChEBI" id="CHEBI:57540"/>
        <dbReference type="ChEBI" id="CHEBI:57945"/>
        <dbReference type="EC" id="1.2.1.3"/>
    </reaction>
</comment>
<dbReference type="InterPro" id="IPR016161">
    <property type="entry name" value="Ald_DH/histidinol_DH"/>
</dbReference>
<sequence length="155" mass="16842">MAATHNDTRYIDVGRKEGAKVETGGARHGKEGYFIQPTIFSNVSEDMKIMQEEIFGPVCSIAKFKTEEDAVRLGNTTTYGLAAAVHTNSLNTAIRVSNALRAGTVWVNQYNMLHHTLPYGGYKEAGIGRELGEAALANYSQTKTVSIRLGDALFG</sequence>
<evidence type="ECO:0000256" key="2">
    <source>
        <dbReference type="ARBA" id="ARBA00024226"/>
    </source>
</evidence>
<dbReference type="SUPFAM" id="SSF53720">
    <property type="entry name" value="ALDH-like"/>
    <property type="match status" value="1"/>
</dbReference>
<dbReference type="InterPro" id="IPR016163">
    <property type="entry name" value="Ald_DH_C"/>
</dbReference>
<dbReference type="Gene3D" id="3.40.605.10">
    <property type="entry name" value="Aldehyde Dehydrogenase, Chain A, domain 1"/>
    <property type="match status" value="1"/>
</dbReference>
<keyword evidence="6" id="KW-1185">Reference proteome</keyword>
<dbReference type="InterPro" id="IPR016162">
    <property type="entry name" value="Ald_DH_N"/>
</dbReference>
<reference evidence="5 6" key="1">
    <citation type="submission" date="2024-09" db="EMBL/GenBank/DDBJ databases">
        <title>Rethinking Asexuality: The Enigmatic Case of Functional Sexual Genes in Lepraria (Stereocaulaceae).</title>
        <authorList>
            <person name="Doellman M."/>
            <person name="Sun Y."/>
            <person name="Barcenas-Pena A."/>
            <person name="Lumbsch H.T."/>
            <person name="Grewe F."/>
        </authorList>
    </citation>
    <scope>NUCLEOTIDE SEQUENCE [LARGE SCALE GENOMIC DNA]</scope>
    <source>
        <strain evidence="5 6">Grewe 0041</strain>
    </source>
</reference>
<evidence type="ECO:0000256" key="1">
    <source>
        <dbReference type="ARBA" id="ARBA00009986"/>
    </source>
</evidence>
<evidence type="ECO:0000256" key="3">
    <source>
        <dbReference type="ARBA" id="ARBA00049194"/>
    </source>
</evidence>
<dbReference type="Proteomes" id="UP001590951">
    <property type="component" value="Unassembled WGS sequence"/>
</dbReference>
<dbReference type="EC" id="1.2.1.3" evidence="2"/>
<evidence type="ECO:0000313" key="5">
    <source>
        <dbReference type="EMBL" id="KAL2044131.1"/>
    </source>
</evidence>
<dbReference type="PANTHER" id="PTHR11699">
    <property type="entry name" value="ALDEHYDE DEHYDROGENASE-RELATED"/>
    <property type="match status" value="1"/>
</dbReference>
<protein>
    <recommendedName>
        <fullName evidence="2">aldehyde dehydrogenase (NAD(+))</fullName>
        <ecNumber evidence="2">1.2.1.3</ecNumber>
    </recommendedName>
</protein>
<dbReference type="InterPro" id="IPR015590">
    <property type="entry name" value="Aldehyde_DH_dom"/>
</dbReference>
<evidence type="ECO:0000259" key="4">
    <source>
        <dbReference type="Pfam" id="PF00171"/>
    </source>
</evidence>
<evidence type="ECO:0000313" key="6">
    <source>
        <dbReference type="Proteomes" id="UP001590951"/>
    </source>
</evidence>
<dbReference type="EMBL" id="JBHFEH010000205">
    <property type="protein sequence ID" value="KAL2044131.1"/>
    <property type="molecule type" value="Genomic_DNA"/>
</dbReference>
<comment type="similarity">
    <text evidence="1">Belongs to the aldehyde dehydrogenase family.</text>
</comment>